<feature type="chain" id="PRO_5012684857" description="DUF192 domain-containing protein" evidence="1">
    <location>
        <begin position="30"/>
        <end position="156"/>
    </location>
</feature>
<proteinExistence type="predicted"/>
<gene>
    <name evidence="2" type="ORF">SAMN02745149_01446</name>
</gene>
<evidence type="ECO:0000256" key="1">
    <source>
        <dbReference type="SAM" id="SignalP"/>
    </source>
</evidence>
<sequence>MILIQKNSIIRFSCIIAAILTMLFSASCAEKKCEVKTLSIQKQDGTVVTLKAEMAVTDTQRQYGFMNRKHIPDGTGMLFVFENDQILRFWMKNTPSPLSIAYITSGGKIRDIFDMTPYSLADVTSTGYVKYALEVPQGWYKKAGISAGDILIIDFN</sequence>
<evidence type="ECO:0000313" key="2">
    <source>
        <dbReference type="EMBL" id="SJZ49453.1"/>
    </source>
</evidence>
<dbReference type="STRING" id="261392.SAMN02745149_01446"/>
<keyword evidence="1" id="KW-0732">Signal</keyword>
<dbReference type="PANTHER" id="PTHR37953:SF1">
    <property type="entry name" value="UPF0127 PROTEIN MJ1496"/>
    <property type="match status" value="1"/>
</dbReference>
<feature type="signal peptide" evidence="1">
    <location>
        <begin position="1"/>
        <end position="29"/>
    </location>
</feature>
<dbReference type="EMBL" id="FUWG01000010">
    <property type="protein sequence ID" value="SJZ49453.1"/>
    <property type="molecule type" value="Genomic_DNA"/>
</dbReference>
<dbReference type="PANTHER" id="PTHR37953">
    <property type="entry name" value="UPF0127 PROTEIN MJ1496"/>
    <property type="match status" value="1"/>
</dbReference>
<keyword evidence="3" id="KW-1185">Reference proteome</keyword>
<accession>A0A1T4L476</accession>
<dbReference type="InterPro" id="IPR003795">
    <property type="entry name" value="DUF192"/>
</dbReference>
<dbReference type="Pfam" id="PF02643">
    <property type="entry name" value="DUF192"/>
    <property type="match status" value="1"/>
</dbReference>
<dbReference type="Gene3D" id="2.60.120.1140">
    <property type="entry name" value="Protein of unknown function DUF192"/>
    <property type="match status" value="1"/>
</dbReference>
<evidence type="ECO:0000313" key="3">
    <source>
        <dbReference type="Proteomes" id="UP000190423"/>
    </source>
</evidence>
<organism evidence="2 3">
    <name type="scientific">Treponema porcinum</name>
    <dbReference type="NCBI Taxonomy" id="261392"/>
    <lineage>
        <taxon>Bacteria</taxon>
        <taxon>Pseudomonadati</taxon>
        <taxon>Spirochaetota</taxon>
        <taxon>Spirochaetia</taxon>
        <taxon>Spirochaetales</taxon>
        <taxon>Treponemataceae</taxon>
        <taxon>Treponema</taxon>
    </lineage>
</organism>
<dbReference type="PROSITE" id="PS51257">
    <property type="entry name" value="PROKAR_LIPOPROTEIN"/>
    <property type="match status" value="1"/>
</dbReference>
<dbReference type="AlphaFoldDB" id="A0A1T4L476"/>
<dbReference type="Proteomes" id="UP000190423">
    <property type="component" value="Unassembled WGS sequence"/>
</dbReference>
<name>A0A1T4L476_TREPO</name>
<protein>
    <recommendedName>
        <fullName evidence="4">DUF192 domain-containing protein</fullName>
    </recommendedName>
</protein>
<reference evidence="2 3" key="1">
    <citation type="submission" date="2017-02" db="EMBL/GenBank/DDBJ databases">
        <authorList>
            <person name="Peterson S.W."/>
        </authorList>
    </citation>
    <scope>NUCLEOTIDE SEQUENCE [LARGE SCALE GENOMIC DNA]</scope>
    <source>
        <strain evidence="2 3">ATCC BAA-908</strain>
    </source>
</reference>
<dbReference type="InterPro" id="IPR038695">
    <property type="entry name" value="Saro_0823-like_sf"/>
</dbReference>
<dbReference type="OrthoDB" id="5526466at2"/>
<dbReference type="GeneID" id="78316742"/>
<dbReference type="RefSeq" id="WP_143593263.1">
    <property type="nucleotide sequence ID" value="NZ_FUWG01000010.1"/>
</dbReference>
<evidence type="ECO:0008006" key="4">
    <source>
        <dbReference type="Google" id="ProtNLM"/>
    </source>
</evidence>